<proteinExistence type="predicted"/>
<dbReference type="RefSeq" id="WP_157303859.1">
    <property type="nucleotide sequence ID" value="NZ_BAAAZB010000018.1"/>
</dbReference>
<name>A0A6N8JIL5_9BACT</name>
<evidence type="ECO:0000313" key="2">
    <source>
        <dbReference type="Proteomes" id="UP000468388"/>
    </source>
</evidence>
<evidence type="ECO:0008006" key="3">
    <source>
        <dbReference type="Google" id="ProtNLM"/>
    </source>
</evidence>
<comment type="caution">
    <text evidence="1">The sequence shown here is derived from an EMBL/GenBank/DDBJ whole genome shotgun (WGS) entry which is preliminary data.</text>
</comment>
<gene>
    <name evidence="1" type="ORF">GO495_31095</name>
</gene>
<dbReference type="OrthoDB" id="1041391at2"/>
<keyword evidence="2" id="KW-1185">Reference proteome</keyword>
<dbReference type="AlphaFoldDB" id="A0A6N8JIL5"/>
<sequence length="469" mass="54268">MITIKVIPLNPINSFNKCFFSCLFRSGGIALLILANFPRLVYAQSPTPKFQTVQTIPFKTQALQKNSPSLINYIPLSSNNQIEQQNVHLMQNVTSTLPGPIFNNKEGQLNALRQELKQNANEIKENRYTITQLNFKNYFDQLLQLNPDSFSITKAVYLSEAAFYEKPYSFQEFEASIKLGAELVGQILKRENLSNKNNIALNYGIQKLYTSKNLFVNKQSGNSYLIDKLHYDFDDYLGEKDWKKMFVTKMLQTGSGQCHSMPLFYLCLAEQLNAKAYLALAPNHSYIQFFDSNGSQYNFETTNGHLVSTAWLMQSTYVNATAFKNKTYLDTLSSRKLYAQCLTDFVMNYSEKINGYDSFTNIMLQRVLDIDSNNVTALMIQANYYRHKVIYMAQLVGNPPLKELPKYPDLYATYKRQRQIDNYVKRTGYQEIPKEAYEKWLKSLELVKHEEQAKPGEEKVYQEIEKIKK</sequence>
<reference evidence="1 2" key="1">
    <citation type="submission" date="2019-12" db="EMBL/GenBank/DDBJ databases">
        <title>The draft genomic sequence of strain Chitinophaga oryziterrae JCM 16595.</title>
        <authorList>
            <person name="Zhang X."/>
        </authorList>
    </citation>
    <scope>NUCLEOTIDE SEQUENCE [LARGE SCALE GENOMIC DNA]</scope>
    <source>
        <strain evidence="1 2">JCM 16595</strain>
    </source>
</reference>
<accession>A0A6N8JIL5</accession>
<protein>
    <recommendedName>
        <fullName evidence="3">Protein SirB1 N-terminal domain-containing protein</fullName>
    </recommendedName>
</protein>
<dbReference type="Proteomes" id="UP000468388">
    <property type="component" value="Unassembled WGS sequence"/>
</dbReference>
<evidence type="ECO:0000313" key="1">
    <source>
        <dbReference type="EMBL" id="MVT45075.1"/>
    </source>
</evidence>
<dbReference type="EMBL" id="WRXO01000015">
    <property type="protein sequence ID" value="MVT45075.1"/>
    <property type="molecule type" value="Genomic_DNA"/>
</dbReference>
<organism evidence="1 2">
    <name type="scientific">Chitinophaga oryziterrae</name>
    <dbReference type="NCBI Taxonomy" id="1031224"/>
    <lineage>
        <taxon>Bacteria</taxon>
        <taxon>Pseudomonadati</taxon>
        <taxon>Bacteroidota</taxon>
        <taxon>Chitinophagia</taxon>
        <taxon>Chitinophagales</taxon>
        <taxon>Chitinophagaceae</taxon>
        <taxon>Chitinophaga</taxon>
    </lineage>
</organism>